<dbReference type="EMBL" id="CP098740">
    <property type="protein sequence ID" value="UZK57907.1"/>
    <property type="molecule type" value="Genomic_DNA"/>
</dbReference>
<evidence type="ECO:0000313" key="2">
    <source>
        <dbReference type="EMBL" id="UZK57907.1"/>
    </source>
</evidence>
<evidence type="ECO:0000313" key="3">
    <source>
        <dbReference type="Proteomes" id="UP001164963"/>
    </source>
</evidence>
<sequence length="605" mass="65757">MIDARTHVVALSQQLNTLTAAPVDPALDAARNQLVDDCADHPAHARLGALLDHVLAHAASDGTEADLLEEAARMWTDGLALYAEIGRIRGEIETALSDPSSPEAASRFCEATLSLRHATSDAKGTFLRMDSLGKRLRTMAHIPRHPRQQDEPVSQWGWGDVFLARRTDALVRTAFGEARTGETRALAFGILSGYSANAVGSVYLTQVVGGPRRSHRLRDRIARNAIGSWCGERYPEVRSCREIADSLRFDNAPEATLPGETADFLTRTLRETYDLSRLSPVPDPALGYGRLIRQLELLDTFVQPPPPALPPASFVTKFFADPAHPPQPAVTPETATPPYAHGPGVKPTTYHGYGGGQVGPPTATDSTADSESACGSFCLAVLAFLCFAVLLGGPCWEEWGEEKSCTFWDKHVAENWRNAFTNDLSQAEKDALASQSQPLTGSGFAAAARVSQLDELVSQLFDLHVRLWEALGKAAAYLSGCGLIYPEGRLGFPLYHQFLAVPSDTLQPHRPETDDVRTFYRYPRTEMEHPVDYTKTVPVGADPGIVLTATGPDCVRRWEEAARGTPGDTNLDLDADRGTAHPCWATRGSIEDDPVGVDILAYQDL</sequence>
<proteinExistence type="predicted"/>
<protein>
    <submittedName>
        <fullName evidence="2">Uncharacterized protein</fullName>
    </submittedName>
</protein>
<gene>
    <name evidence="2" type="ORF">NEH16_30845</name>
</gene>
<name>A0ABY6PZW5_9ACTN</name>
<accession>A0ABY6PZW5</accession>
<dbReference type="Proteomes" id="UP001164963">
    <property type="component" value="Chromosome"/>
</dbReference>
<reference evidence="2" key="1">
    <citation type="journal article" date="2022" name="Front. Microbiol.">
        <title>Mirubactin C rescues the lethal effect of cell wall biosynthesis mutations in Bacillus subtilis.</title>
        <authorList>
            <person name="Kepplinger B."/>
            <person name="Wen X."/>
            <person name="Tyler A.R."/>
            <person name="Kim B.Y."/>
            <person name="Brown J."/>
            <person name="Banks P."/>
            <person name="Dashti Y."/>
            <person name="Mackenzie E.S."/>
            <person name="Wills C."/>
            <person name="Kawai Y."/>
            <person name="Waldron K.J."/>
            <person name="Allenby N.E.E."/>
            <person name="Wu L.J."/>
            <person name="Hall M.J."/>
            <person name="Errington J."/>
        </authorList>
    </citation>
    <scope>NUCLEOTIDE SEQUENCE</scope>
    <source>
        <strain evidence="2">MDA8-470</strain>
    </source>
</reference>
<dbReference type="RefSeq" id="WP_265546387.1">
    <property type="nucleotide sequence ID" value="NZ_CP098740.1"/>
</dbReference>
<keyword evidence="3" id="KW-1185">Reference proteome</keyword>
<evidence type="ECO:0000256" key="1">
    <source>
        <dbReference type="SAM" id="MobiDB-lite"/>
    </source>
</evidence>
<feature type="region of interest" description="Disordered" evidence="1">
    <location>
        <begin position="337"/>
        <end position="366"/>
    </location>
</feature>
<organism evidence="2 3">
    <name type="scientific">Streptomyces drozdowiczii</name>
    <dbReference type="NCBI Taxonomy" id="202862"/>
    <lineage>
        <taxon>Bacteria</taxon>
        <taxon>Bacillati</taxon>
        <taxon>Actinomycetota</taxon>
        <taxon>Actinomycetes</taxon>
        <taxon>Kitasatosporales</taxon>
        <taxon>Streptomycetaceae</taxon>
        <taxon>Streptomyces</taxon>
    </lineage>
</organism>